<proteinExistence type="predicted"/>
<dbReference type="SUPFAM" id="SSF109854">
    <property type="entry name" value="DinB/YfiT-like putative metalloenzymes"/>
    <property type="match status" value="1"/>
</dbReference>
<sequence>MNVADILVDGYTRVRETVHSAVEGLEPDDLHARLDKGANSIAWLVWHLTRVQDDHVADAAGIEQVWSAQDWSARFDLPFAEGATGYGQSSKQVGEVKVDSAELLIGYHDAVHLQTISFLQGLDGKALDRVVDEAWSPPVTLGVRLISVLSDDLQHAGQAAFVRGSLERR</sequence>
<protein>
    <submittedName>
        <fullName evidence="1">DinB family protein</fullName>
    </submittedName>
</protein>
<dbReference type="AlphaFoldDB" id="A0AAU2VIW7"/>
<accession>A0AAU2VIW7</accession>
<name>A0AAU2VIW7_9ACTN</name>
<dbReference type="EMBL" id="CP108313">
    <property type="protein sequence ID" value="WTW67045.1"/>
    <property type="molecule type" value="Genomic_DNA"/>
</dbReference>
<organism evidence="1">
    <name type="scientific">Streptomyces sp. NBC_00008</name>
    <dbReference type="NCBI Taxonomy" id="2903610"/>
    <lineage>
        <taxon>Bacteria</taxon>
        <taxon>Bacillati</taxon>
        <taxon>Actinomycetota</taxon>
        <taxon>Actinomycetes</taxon>
        <taxon>Kitasatosporales</taxon>
        <taxon>Streptomycetaceae</taxon>
        <taxon>Streptomyces</taxon>
    </lineage>
</organism>
<dbReference type="InterPro" id="IPR007061">
    <property type="entry name" value="MST-like"/>
</dbReference>
<dbReference type="Gene3D" id="1.20.120.450">
    <property type="entry name" value="dinb family like domain"/>
    <property type="match status" value="1"/>
</dbReference>
<dbReference type="Pfam" id="PF04978">
    <property type="entry name" value="MST"/>
    <property type="match status" value="1"/>
</dbReference>
<dbReference type="InterPro" id="IPR034660">
    <property type="entry name" value="DinB/YfiT-like"/>
</dbReference>
<dbReference type="NCBIfam" id="NF047843">
    <property type="entry name" value="MST_Rv0443"/>
    <property type="match status" value="1"/>
</dbReference>
<evidence type="ECO:0000313" key="1">
    <source>
        <dbReference type="EMBL" id="WTW67045.1"/>
    </source>
</evidence>
<reference evidence="1" key="1">
    <citation type="submission" date="2022-10" db="EMBL/GenBank/DDBJ databases">
        <title>The complete genomes of actinobacterial strains from the NBC collection.</title>
        <authorList>
            <person name="Joergensen T.S."/>
            <person name="Alvarez Arevalo M."/>
            <person name="Sterndorff E.B."/>
            <person name="Faurdal D."/>
            <person name="Vuksanovic O."/>
            <person name="Mourched A.-S."/>
            <person name="Charusanti P."/>
            <person name="Shaw S."/>
            <person name="Blin K."/>
            <person name="Weber T."/>
        </authorList>
    </citation>
    <scope>NUCLEOTIDE SEQUENCE</scope>
    <source>
        <strain evidence="1">NBC_00008</strain>
    </source>
</reference>
<gene>
    <name evidence="1" type="ORF">OG398_01520</name>
</gene>